<dbReference type="GO" id="GO:0046872">
    <property type="term" value="F:metal ion binding"/>
    <property type="evidence" value="ECO:0007669"/>
    <property type="project" value="UniProtKB-KW"/>
</dbReference>
<dbReference type="SMART" id="SM00524">
    <property type="entry name" value="DWB"/>
    <property type="match status" value="1"/>
</dbReference>
<dbReference type="GO" id="GO:0051239">
    <property type="term" value="P:regulation of multicellular organismal process"/>
    <property type="evidence" value="ECO:0007669"/>
    <property type="project" value="UniProtKB-ARBA"/>
</dbReference>
<dbReference type="GO" id="GO:0030154">
    <property type="term" value="P:cell differentiation"/>
    <property type="evidence" value="ECO:0007669"/>
    <property type="project" value="TreeGrafter"/>
</dbReference>
<evidence type="ECO:0000256" key="7">
    <source>
        <dbReference type="RuleBase" id="RU361195"/>
    </source>
</evidence>
<dbReference type="InterPro" id="IPR001132">
    <property type="entry name" value="SMAD_dom_Dwarfin-type"/>
</dbReference>
<name>A0A0N5C7D1_STREA</name>
<dbReference type="Proteomes" id="UP000046392">
    <property type="component" value="Unplaced"/>
</dbReference>
<dbReference type="AlphaFoldDB" id="A0A0N5C7D1"/>
<feature type="domain" description="MH2" evidence="10">
    <location>
        <begin position="335"/>
        <end position="549"/>
    </location>
</feature>
<feature type="region of interest" description="Disordered" evidence="8">
    <location>
        <begin position="196"/>
        <end position="239"/>
    </location>
</feature>
<evidence type="ECO:0000256" key="3">
    <source>
        <dbReference type="ARBA" id="ARBA00022833"/>
    </source>
</evidence>
<dbReference type="Gene3D" id="3.90.520.10">
    <property type="entry name" value="SMAD MH1 domain"/>
    <property type="match status" value="1"/>
</dbReference>
<evidence type="ECO:0000313" key="12">
    <source>
        <dbReference type="WBParaSite" id="SPAL_0001384500.1"/>
    </source>
</evidence>
<evidence type="ECO:0000313" key="11">
    <source>
        <dbReference type="Proteomes" id="UP000046392"/>
    </source>
</evidence>
<evidence type="ECO:0000256" key="4">
    <source>
        <dbReference type="ARBA" id="ARBA00023015"/>
    </source>
</evidence>
<dbReference type="PROSITE" id="PS51076">
    <property type="entry name" value="MH2"/>
    <property type="match status" value="1"/>
</dbReference>
<dbReference type="STRING" id="174720.A0A0N5C7D1"/>
<dbReference type="InterPro" id="IPR008984">
    <property type="entry name" value="SMAD_FHA_dom_sf"/>
</dbReference>
<keyword evidence="5 7" id="KW-0804">Transcription</keyword>
<dbReference type="GO" id="GO:0009791">
    <property type="term" value="P:post-embryonic development"/>
    <property type="evidence" value="ECO:0007669"/>
    <property type="project" value="UniProtKB-ARBA"/>
</dbReference>
<evidence type="ECO:0000256" key="5">
    <source>
        <dbReference type="ARBA" id="ARBA00023163"/>
    </source>
</evidence>
<dbReference type="GO" id="GO:0000978">
    <property type="term" value="F:RNA polymerase II cis-regulatory region sequence-specific DNA binding"/>
    <property type="evidence" value="ECO:0007669"/>
    <property type="project" value="TreeGrafter"/>
</dbReference>
<dbReference type="GO" id="GO:0071144">
    <property type="term" value="C:heteromeric SMAD protein complex"/>
    <property type="evidence" value="ECO:0007669"/>
    <property type="project" value="TreeGrafter"/>
</dbReference>
<dbReference type="GO" id="GO:0060395">
    <property type="term" value="P:SMAD protein signal transduction"/>
    <property type="evidence" value="ECO:0007669"/>
    <property type="project" value="TreeGrafter"/>
</dbReference>
<dbReference type="InterPro" id="IPR003619">
    <property type="entry name" value="MAD_homology1_Dwarfin-type"/>
</dbReference>
<dbReference type="PROSITE" id="PS51075">
    <property type="entry name" value="MH1"/>
    <property type="match status" value="1"/>
</dbReference>
<dbReference type="InterPro" id="IPR017855">
    <property type="entry name" value="SMAD-like_dom_sf"/>
</dbReference>
<organism evidence="11 12">
    <name type="scientific">Strongyloides papillosus</name>
    <name type="common">Intestinal threadworm</name>
    <dbReference type="NCBI Taxonomy" id="174720"/>
    <lineage>
        <taxon>Eukaryota</taxon>
        <taxon>Metazoa</taxon>
        <taxon>Ecdysozoa</taxon>
        <taxon>Nematoda</taxon>
        <taxon>Chromadorea</taxon>
        <taxon>Rhabditida</taxon>
        <taxon>Tylenchina</taxon>
        <taxon>Panagrolaimomorpha</taxon>
        <taxon>Strongyloidoidea</taxon>
        <taxon>Strongyloididae</taxon>
        <taxon>Strongyloides</taxon>
    </lineage>
</organism>
<dbReference type="InterPro" id="IPR036578">
    <property type="entry name" value="SMAD_MH1_sf"/>
</dbReference>
<dbReference type="GO" id="GO:0050793">
    <property type="term" value="P:regulation of developmental process"/>
    <property type="evidence" value="ECO:0007669"/>
    <property type="project" value="UniProtKB-ARBA"/>
</dbReference>
<dbReference type="Pfam" id="PF03165">
    <property type="entry name" value="MH1"/>
    <property type="match status" value="1"/>
</dbReference>
<keyword evidence="3" id="KW-0862">Zinc</keyword>
<evidence type="ECO:0000256" key="6">
    <source>
        <dbReference type="ARBA" id="ARBA00023242"/>
    </source>
</evidence>
<accession>A0A0N5C7D1</accession>
<sequence>MNPYRKIQHPTMLLHGSDKLKPISSDTCSTIASFLMEYNVSDDVEFSRKAIESLIKKLKDNSSQLDELINSISSKGSIITKCITIPRTLDGRLQVAGRKGFPHVVYVKTFLYPDVSKNDLKHKDICQNGFDDKTEQVCVNPYHYDKACNFLTRKEERVPSNESTMSTSYINNATTPCTSSNNDSLISNNNYQQYSQTPTSFQIPSTSASSTSTVSTSNVFPSSPTQQQQTSNNNGKPLPIPQVNYTETTPYPYSIPPDDVPVASNLTAKDSIAAKIDDLEPSKSQRINISQETRKAKKEIANYIENRIVSNGWAELVTHESPKNLLIDEPLPEVQLSITYYEYHKVLCDTVNVDVIPFYVDGGLNISSRNRLCLGAITNVLREISTDEVLQSIGRGVRFDVKGEGNIWISNLSTHPVFVQSSYLDGDSETGIVYKISPLATFKVFDLDDCYRQLKRINMYKNLAEAAENFSLNERRHIEESINTATLNKAIDTGVDDMRNICSIKLSFVKGWGEGYGRERISEVPCWIDVTVNRALQILDHILNSPNLK</sequence>
<evidence type="ECO:0000256" key="8">
    <source>
        <dbReference type="SAM" id="MobiDB-lite"/>
    </source>
</evidence>
<feature type="domain" description="MH1" evidence="9">
    <location>
        <begin position="29"/>
        <end position="153"/>
    </location>
</feature>
<evidence type="ECO:0000256" key="2">
    <source>
        <dbReference type="ARBA" id="ARBA00022723"/>
    </source>
</evidence>
<keyword evidence="6 7" id="KW-0539">Nucleus</keyword>
<comment type="similarity">
    <text evidence="1 7">Belongs to the dwarfin/SMAD family.</text>
</comment>
<evidence type="ECO:0000256" key="1">
    <source>
        <dbReference type="ARBA" id="ARBA00005545"/>
    </source>
</evidence>
<comment type="subcellular location">
    <subcellularLocation>
        <location evidence="7">Cytoplasm</location>
    </subcellularLocation>
    <subcellularLocation>
        <location evidence="7">Nucleus</location>
    </subcellularLocation>
</comment>
<dbReference type="WBParaSite" id="SPAL_0001384500.1">
    <property type="protein sequence ID" value="SPAL_0001384500.1"/>
    <property type="gene ID" value="SPAL_0001384500"/>
</dbReference>
<feature type="compositionally biased region" description="Low complexity" evidence="8">
    <location>
        <begin position="199"/>
        <end position="234"/>
    </location>
</feature>
<dbReference type="GO" id="GO:0030509">
    <property type="term" value="P:BMP signaling pathway"/>
    <property type="evidence" value="ECO:0007669"/>
    <property type="project" value="TreeGrafter"/>
</dbReference>
<evidence type="ECO:0000259" key="9">
    <source>
        <dbReference type="PROSITE" id="PS51075"/>
    </source>
</evidence>
<dbReference type="SUPFAM" id="SSF49879">
    <property type="entry name" value="SMAD/FHA domain"/>
    <property type="match status" value="1"/>
</dbReference>
<evidence type="ECO:0000259" key="10">
    <source>
        <dbReference type="PROSITE" id="PS51076"/>
    </source>
</evidence>
<keyword evidence="11" id="KW-1185">Reference proteome</keyword>
<dbReference type="SUPFAM" id="SSF56366">
    <property type="entry name" value="SMAD MH1 domain"/>
    <property type="match status" value="1"/>
</dbReference>
<dbReference type="GO" id="GO:0000981">
    <property type="term" value="F:DNA-binding transcription factor activity, RNA polymerase II-specific"/>
    <property type="evidence" value="ECO:0007669"/>
    <property type="project" value="TreeGrafter"/>
</dbReference>
<keyword evidence="2" id="KW-0479">Metal-binding</keyword>
<dbReference type="InterPro" id="IPR013019">
    <property type="entry name" value="MAD_homology_MH1"/>
</dbReference>
<dbReference type="PANTHER" id="PTHR13703:SF62">
    <property type="entry name" value="SMAD PROTEIN DAF-3"/>
    <property type="match status" value="1"/>
</dbReference>
<keyword evidence="7" id="KW-0963">Cytoplasm</keyword>
<dbReference type="Pfam" id="PF03166">
    <property type="entry name" value="MH2"/>
    <property type="match status" value="1"/>
</dbReference>
<dbReference type="PANTHER" id="PTHR13703">
    <property type="entry name" value="SMAD"/>
    <property type="match status" value="1"/>
</dbReference>
<dbReference type="GO" id="GO:0070411">
    <property type="term" value="F:I-SMAD binding"/>
    <property type="evidence" value="ECO:0007669"/>
    <property type="project" value="TreeGrafter"/>
</dbReference>
<proteinExistence type="inferred from homology"/>
<dbReference type="Gene3D" id="2.60.200.10">
    <property type="match status" value="1"/>
</dbReference>
<keyword evidence="4 7" id="KW-0805">Transcription regulation</keyword>
<dbReference type="SMART" id="SM00523">
    <property type="entry name" value="DWA"/>
    <property type="match status" value="1"/>
</dbReference>
<dbReference type="GO" id="GO:0005737">
    <property type="term" value="C:cytoplasm"/>
    <property type="evidence" value="ECO:0007669"/>
    <property type="project" value="UniProtKB-SubCell"/>
</dbReference>
<dbReference type="InterPro" id="IPR013790">
    <property type="entry name" value="Dwarfin"/>
</dbReference>
<protein>
    <recommendedName>
        <fullName evidence="7">Mothers against decapentaplegic homolog</fullName>
        <shortName evidence="7">MAD homolog</shortName>
        <shortName evidence="7">Mothers against DPP homolog</shortName>
    </recommendedName>
    <alternativeName>
        <fullName evidence="7">SMAD family member</fullName>
    </alternativeName>
</protein>
<dbReference type="GO" id="GO:0009653">
    <property type="term" value="P:anatomical structure morphogenesis"/>
    <property type="evidence" value="ECO:0007669"/>
    <property type="project" value="TreeGrafter"/>
</dbReference>
<reference evidence="12" key="1">
    <citation type="submission" date="2017-02" db="UniProtKB">
        <authorList>
            <consortium name="WormBaseParasite"/>
        </authorList>
    </citation>
    <scope>IDENTIFICATION</scope>
</reference>